<reference evidence="4 5" key="1">
    <citation type="submission" date="2023-02" db="EMBL/GenBank/DDBJ databases">
        <title>Devosia algicola sp. nov., isolated from the phycosphere of marine algae.</title>
        <authorList>
            <person name="Kim J.M."/>
            <person name="Lee J.K."/>
            <person name="Choi B.J."/>
            <person name="Bayburt H."/>
            <person name="Jeon C.O."/>
        </authorList>
    </citation>
    <scope>NUCLEOTIDE SEQUENCE [LARGE SCALE GENOMIC DNA]</scope>
    <source>
        <strain evidence="4 5">G20-9</strain>
    </source>
</reference>
<dbReference type="Proteomes" id="UP001220530">
    <property type="component" value="Chromosome"/>
</dbReference>
<feature type="domain" description="Ketoreductase" evidence="3">
    <location>
        <begin position="11"/>
        <end position="148"/>
    </location>
</feature>
<sequence length="254" mass="26728">MIFDLFKLDGKTALVTGGTRGIGLGIARALGDAGARLVISSRQENAAALAELRDAGYRVDYINADMSDPDAPGKLISDTLALVGNLEILVNNAGVADHGDTVGFSAERYRHLMAINLDSVFYACQAALNSMRQQRGGVILNIGSISGYISNIPQRQAAYNASKAAIHMLTKSLASDYAEDNIRVNAIAPGYIETDMTAGGFANAEWAPVWTGMTPMKRAGSPQDIGAAAVYLCSDASSYVTGEVLVIDGGYTAR</sequence>
<dbReference type="EC" id="1.1.1.47" evidence="4"/>
<accession>A0ABY7YK55</accession>
<dbReference type="PANTHER" id="PTHR42760:SF115">
    <property type="entry name" value="3-OXOACYL-[ACYL-CARRIER-PROTEIN] REDUCTASE FABG"/>
    <property type="match status" value="1"/>
</dbReference>
<evidence type="ECO:0000313" key="5">
    <source>
        <dbReference type="Proteomes" id="UP001220530"/>
    </source>
</evidence>
<dbReference type="EMBL" id="CP118246">
    <property type="protein sequence ID" value="WDR01685.1"/>
    <property type="molecule type" value="Genomic_DNA"/>
</dbReference>
<evidence type="ECO:0000256" key="2">
    <source>
        <dbReference type="ARBA" id="ARBA00023002"/>
    </source>
</evidence>
<evidence type="ECO:0000256" key="1">
    <source>
        <dbReference type="ARBA" id="ARBA00006484"/>
    </source>
</evidence>
<dbReference type="InterPro" id="IPR057326">
    <property type="entry name" value="KR_dom"/>
</dbReference>
<organism evidence="4 5">
    <name type="scientific">Devosia algicola</name>
    <dbReference type="NCBI Taxonomy" id="3026418"/>
    <lineage>
        <taxon>Bacteria</taxon>
        <taxon>Pseudomonadati</taxon>
        <taxon>Pseudomonadota</taxon>
        <taxon>Alphaproteobacteria</taxon>
        <taxon>Hyphomicrobiales</taxon>
        <taxon>Devosiaceae</taxon>
        <taxon>Devosia</taxon>
    </lineage>
</organism>
<dbReference type="Pfam" id="PF13561">
    <property type="entry name" value="adh_short_C2"/>
    <property type="match status" value="1"/>
</dbReference>
<dbReference type="PANTHER" id="PTHR42760">
    <property type="entry name" value="SHORT-CHAIN DEHYDROGENASES/REDUCTASES FAMILY MEMBER"/>
    <property type="match status" value="1"/>
</dbReference>
<keyword evidence="5" id="KW-1185">Reference proteome</keyword>
<dbReference type="PRINTS" id="PR00080">
    <property type="entry name" value="SDRFAMILY"/>
</dbReference>
<evidence type="ECO:0000313" key="4">
    <source>
        <dbReference type="EMBL" id="WDR01685.1"/>
    </source>
</evidence>
<protein>
    <submittedName>
        <fullName evidence="4">Glucose 1-dehydrogenase</fullName>
        <ecNumber evidence="4">1.1.1.47</ecNumber>
    </submittedName>
</protein>
<dbReference type="SMART" id="SM00822">
    <property type="entry name" value="PKS_KR"/>
    <property type="match status" value="1"/>
</dbReference>
<dbReference type="SUPFAM" id="SSF51735">
    <property type="entry name" value="NAD(P)-binding Rossmann-fold domains"/>
    <property type="match status" value="1"/>
</dbReference>
<dbReference type="InterPro" id="IPR002347">
    <property type="entry name" value="SDR_fam"/>
</dbReference>
<dbReference type="GO" id="GO:0047936">
    <property type="term" value="F:glucose 1-dehydrogenase [NAD(P)+] activity"/>
    <property type="evidence" value="ECO:0007669"/>
    <property type="project" value="UniProtKB-EC"/>
</dbReference>
<dbReference type="PRINTS" id="PR00081">
    <property type="entry name" value="GDHRDH"/>
</dbReference>
<dbReference type="InterPro" id="IPR020904">
    <property type="entry name" value="Sc_DH/Rdtase_CS"/>
</dbReference>
<dbReference type="PROSITE" id="PS00061">
    <property type="entry name" value="ADH_SHORT"/>
    <property type="match status" value="1"/>
</dbReference>
<proteinExistence type="inferred from homology"/>
<dbReference type="RefSeq" id="WP_282218095.1">
    <property type="nucleotide sequence ID" value="NZ_CP118246.1"/>
</dbReference>
<name>A0ABY7YK55_9HYPH</name>
<gene>
    <name evidence="4" type="ORF">PSQ19_13130</name>
</gene>
<dbReference type="Gene3D" id="3.40.50.720">
    <property type="entry name" value="NAD(P)-binding Rossmann-like Domain"/>
    <property type="match status" value="1"/>
</dbReference>
<keyword evidence="2 4" id="KW-0560">Oxidoreductase</keyword>
<comment type="similarity">
    <text evidence="1">Belongs to the short-chain dehydrogenases/reductases (SDR) family.</text>
</comment>
<dbReference type="NCBIfam" id="NF005559">
    <property type="entry name" value="PRK07231.1"/>
    <property type="match status" value="1"/>
</dbReference>
<dbReference type="InterPro" id="IPR036291">
    <property type="entry name" value="NAD(P)-bd_dom_sf"/>
</dbReference>
<evidence type="ECO:0000259" key="3">
    <source>
        <dbReference type="SMART" id="SM00822"/>
    </source>
</evidence>